<dbReference type="EMBL" id="PIQH01000001">
    <property type="protein sequence ID" value="RUO81215.1"/>
    <property type="molecule type" value="Genomic_DNA"/>
</dbReference>
<evidence type="ECO:0000256" key="1">
    <source>
        <dbReference type="ARBA" id="ARBA00011040"/>
    </source>
</evidence>
<evidence type="ECO:0000256" key="2">
    <source>
        <dbReference type="ARBA" id="ARBA00052296"/>
    </source>
</evidence>
<dbReference type="GO" id="GO:0016887">
    <property type="term" value="F:ATP hydrolysis activity"/>
    <property type="evidence" value="ECO:0007669"/>
    <property type="project" value="InterPro"/>
</dbReference>
<comment type="caution">
    <text evidence="6">The sequence shown here is derived from an EMBL/GenBank/DDBJ whole genome shotgun (WGS) entry which is preliminary data.</text>
</comment>
<dbReference type="RefSeq" id="WP_126840562.1">
    <property type="nucleotide sequence ID" value="NZ_PIQH01000001.1"/>
</dbReference>
<dbReference type="AlphaFoldDB" id="A0A432ZTF3"/>
<protein>
    <recommendedName>
        <fullName evidence="3">arsenite-transporting ATPase</fullName>
        <ecNumber evidence="3">7.3.2.7</ecNumber>
    </recommendedName>
</protein>
<evidence type="ECO:0000313" key="6">
    <source>
        <dbReference type="EMBL" id="RUO81215.1"/>
    </source>
</evidence>
<dbReference type="EC" id="7.3.2.7" evidence="3"/>
<dbReference type="PANTHER" id="PTHR10803">
    <property type="entry name" value="ARSENICAL PUMP-DRIVING ATPASE ARSENITE-TRANSLOCATING ATPASE"/>
    <property type="match status" value="1"/>
</dbReference>
<gene>
    <name evidence="6" type="ORF">CWI84_00140</name>
</gene>
<dbReference type="Pfam" id="PF02374">
    <property type="entry name" value="ArsA_ATPase"/>
    <property type="match status" value="1"/>
</dbReference>
<evidence type="ECO:0000313" key="7">
    <source>
        <dbReference type="Proteomes" id="UP000287996"/>
    </source>
</evidence>
<evidence type="ECO:0000259" key="5">
    <source>
        <dbReference type="Pfam" id="PF02374"/>
    </source>
</evidence>
<evidence type="ECO:0000256" key="4">
    <source>
        <dbReference type="SAM" id="MobiDB-lite"/>
    </source>
</evidence>
<dbReference type="Gene3D" id="3.40.50.300">
    <property type="entry name" value="P-loop containing nucleotide triphosphate hydrolases"/>
    <property type="match status" value="1"/>
</dbReference>
<sequence length="337" mass="38064">MSLLDHRLLLIGGKGGVGKTSVSAALALLASEHKNTLLVSTDPAHNLSDLFETQIGDDITRVAQQLDALEIDPDHQARQHIEQVKAQMKRFAMPDMYPEIERQLELSMQSPGVQEAALLERICQLIEFAESHYDLIIFDTAPTGHTLRLLTLPEAMAAWTQGMLRSQDRSEELQGVLKHLSPKAGKDVANPMSDPQQHATDGMTDRTKAITEKLLERQRLFQRSRRKIIDPDYSQMLFILLAEKLPILETERAITQLRKEKLPVFATIVNRLLPQDSNNEFLTQRREQQQVYLQEAEQRLAAQPQYRLPWLAQDIVGMAALKQLADTLAATGVIQQQ</sequence>
<keyword evidence="7" id="KW-1185">Reference proteome</keyword>
<dbReference type="InterPro" id="IPR016300">
    <property type="entry name" value="ATPase_ArsA/GET3"/>
</dbReference>
<dbReference type="GO" id="GO:0015446">
    <property type="term" value="F:ATPase-coupled arsenite transmembrane transporter activity"/>
    <property type="evidence" value="ECO:0007669"/>
    <property type="project" value="UniProtKB-EC"/>
</dbReference>
<dbReference type="GO" id="GO:0005524">
    <property type="term" value="F:ATP binding"/>
    <property type="evidence" value="ECO:0007669"/>
    <property type="project" value="InterPro"/>
</dbReference>
<evidence type="ECO:0000256" key="3">
    <source>
        <dbReference type="ARBA" id="ARBA00066752"/>
    </source>
</evidence>
<accession>A0A432ZTF3</accession>
<dbReference type="OrthoDB" id="9780677at2"/>
<dbReference type="SUPFAM" id="SSF52540">
    <property type="entry name" value="P-loop containing nucleoside triphosphate hydrolases"/>
    <property type="match status" value="1"/>
</dbReference>
<name>A0A432ZTF3_9GAMM</name>
<dbReference type="InterPro" id="IPR025723">
    <property type="entry name" value="ArsA/GET3_ATPase-like"/>
</dbReference>
<feature type="region of interest" description="Disordered" evidence="4">
    <location>
        <begin position="184"/>
        <end position="204"/>
    </location>
</feature>
<comment type="catalytic activity">
    <reaction evidence="2">
        <text>arsenite(in) + ATP + H2O = arsenite(out) + ADP + phosphate + H(+)</text>
        <dbReference type="Rhea" id="RHEA:11348"/>
        <dbReference type="ChEBI" id="CHEBI:15377"/>
        <dbReference type="ChEBI" id="CHEBI:15378"/>
        <dbReference type="ChEBI" id="CHEBI:29242"/>
        <dbReference type="ChEBI" id="CHEBI:30616"/>
        <dbReference type="ChEBI" id="CHEBI:43474"/>
        <dbReference type="ChEBI" id="CHEBI:456216"/>
        <dbReference type="EC" id="7.3.2.7"/>
    </reaction>
</comment>
<dbReference type="NCBIfam" id="TIGR00345">
    <property type="entry name" value="GET3_arsA_TRC40"/>
    <property type="match status" value="1"/>
</dbReference>
<dbReference type="Proteomes" id="UP000287996">
    <property type="component" value="Unassembled WGS sequence"/>
</dbReference>
<organism evidence="6 7">
    <name type="scientific">Idiomarina tyrosinivorans</name>
    <dbReference type="NCBI Taxonomy" id="1445662"/>
    <lineage>
        <taxon>Bacteria</taxon>
        <taxon>Pseudomonadati</taxon>
        <taxon>Pseudomonadota</taxon>
        <taxon>Gammaproteobacteria</taxon>
        <taxon>Alteromonadales</taxon>
        <taxon>Idiomarinaceae</taxon>
        <taxon>Idiomarina</taxon>
    </lineage>
</organism>
<dbReference type="InterPro" id="IPR027417">
    <property type="entry name" value="P-loop_NTPase"/>
</dbReference>
<proteinExistence type="inferred from homology"/>
<reference evidence="6 7" key="1">
    <citation type="journal article" date="2011" name="Front. Microbiol.">
        <title>Genomic signatures of strain selection and enhancement in Bacillus atrophaeus var. globigii, a historical biowarfare simulant.</title>
        <authorList>
            <person name="Gibbons H.S."/>
            <person name="Broomall S.M."/>
            <person name="McNew L.A."/>
            <person name="Daligault H."/>
            <person name="Chapman C."/>
            <person name="Bruce D."/>
            <person name="Karavis M."/>
            <person name="Krepps M."/>
            <person name="McGregor P.A."/>
            <person name="Hong C."/>
            <person name="Park K.H."/>
            <person name="Akmal A."/>
            <person name="Feldman A."/>
            <person name="Lin J.S."/>
            <person name="Chang W.E."/>
            <person name="Higgs B.W."/>
            <person name="Demirev P."/>
            <person name="Lindquist J."/>
            <person name="Liem A."/>
            <person name="Fochler E."/>
            <person name="Read T.D."/>
            <person name="Tapia R."/>
            <person name="Johnson S."/>
            <person name="Bishop-Lilly K.A."/>
            <person name="Detter C."/>
            <person name="Han C."/>
            <person name="Sozhamannan S."/>
            <person name="Rosenzweig C.N."/>
            <person name="Skowronski E.W."/>
        </authorList>
    </citation>
    <scope>NUCLEOTIDE SEQUENCE [LARGE SCALE GENOMIC DNA]</scope>
    <source>
        <strain evidence="6 7">CC-PW-9</strain>
    </source>
</reference>
<dbReference type="CDD" id="cd02035">
    <property type="entry name" value="ArsA"/>
    <property type="match status" value="1"/>
</dbReference>
<comment type="similarity">
    <text evidence="1">Belongs to the arsA ATPase family.</text>
</comment>
<dbReference type="PANTHER" id="PTHR10803:SF3">
    <property type="entry name" value="ATPASE GET3"/>
    <property type="match status" value="1"/>
</dbReference>
<feature type="domain" description="ArsA/GET3 Anion-transporting ATPase-like" evidence="5">
    <location>
        <begin position="7"/>
        <end position="328"/>
    </location>
</feature>